<feature type="transmembrane region" description="Helical" evidence="2">
    <location>
        <begin position="88"/>
        <end position="106"/>
    </location>
</feature>
<keyword evidence="2" id="KW-1133">Transmembrane helix</keyword>
<protein>
    <submittedName>
        <fullName evidence="3">Uncharacterized protein</fullName>
    </submittedName>
</protein>
<evidence type="ECO:0000256" key="1">
    <source>
        <dbReference type="SAM" id="MobiDB-lite"/>
    </source>
</evidence>
<keyword evidence="2" id="KW-0812">Transmembrane</keyword>
<proteinExistence type="predicted"/>
<gene>
    <name evidence="3" type="ORF">H8716_07010</name>
</gene>
<evidence type="ECO:0000313" key="4">
    <source>
        <dbReference type="Proteomes" id="UP000657421"/>
    </source>
</evidence>
<accession>A0ABR7N8X8</accession>
<dbReference type="Proteomes" id="UP000657421">
    <property type="component" value="Unassembled WGS sequence"/>
</dbReference>
<dbReference type="EMBL" id="JACRSZ010000006">
    <property type="protein sequence ID" value="MBC8572828.1"/>
    <property type="molecule type" value="Genomic_DNA"/>
</dbReference>
<sequence>MSLWKKKSGKKTHGQIQSKMNGEAAPKKKHRFGKKNKTDQIIRIQELQELMAKYGDDVDPETIVSMYMPHRKKQRIAAALLRLDKLQVALLGMLLAIAVLFIAAFMQEKMGNFTINLNRLELYRKGISISETGTFEDATARLTANTVQDATNMSIEDLPDDLDGIDGDHNGKNYMAYTYYLRNAGKEDLGYIAKITLDSCAKGAEEAVRVAVWRNGERVVYAEPAADGNEEPGCTNFVSDDVVCQYEEKDFLVGNVDRYTIVIWMEGDDPECVDSIIGGSVEFSMNIDADYDDDTSLLWKFVKDIKDTITGDKPIDAAGNTAPNGSYYPDREITWENRRNK</sequence>
<keyword evidence="2" id="KW-0472">Membrane</keyword>
<organism evidence="3 4">
    <name type="scientific">Jingyaoa shaoxingensis</name>
    <dbReference type="NCBI Taxonomy" id="2763671"/>
    <lineage>
        <taxon>Bacteria</taxon>
        <taxon>Bacillati</taxon>
        <taxon>Bacillota</taxon>
        <taxon>Clostridia</taxon>
        <taxon>Lachnospirales</taxon>
        <taxon>Lachnospiraceae</taxon>
        <taxon>Jingyaoa</taxon>
    </lineage>
</organism>
<keyword evidence="4" id="KW-1185">Reference proteome</keyword>
<dbReference type="RefSeq" id="WP_249307857.1">
    <property type="nucleotide sequence ID" value="NZ_JACRSZ010000006.1"/>
</dbReference>
<reference evidence="3 4" key="1">
    <citation type="submission" date="2020-08" db="EMBL/GenBank/DDBJ databases">
        <title>Genome public.</title>
        <authorList>
            <person name="Liu C."/>
            <person name="Sun Q."/>
        </authorList>
    </citation>
    <scope>NUCLEOTIDE SEQUENCE [LARGE SCALE GENOMIC DNA]</scope>
    <source>
        <strain evidence="3 4">NSJ-46</strain>
    </source>
</reference>
<feature type="compositionally biased region" description="Basic residues" evidence="1">
    <location>
        <begin position="1"/>
        <end position="13"/>
    </location>
</feature>
<name>A0ABR7N8X8_9FIRM</name>
<evidence type="ECO:0000313" key="3">
    <source>
        <dbReference type="EMBL" id="MBC8572828.1"/>
    </source>
</evidence>
<evidence type="ECO:0000256" key="2">
    <source>
        <dbReference type="SAM" id="Phobius"/>
    </source>
</evidence>
<comment type="caution">
    <text evidence="3">The sequence shown here is derived from an EMBL/GenBank/DDBJ whole genome shotgun (WGS) entry which is preliminary data.</text>
</comment>
<feature type="region of interest" description="Disordered" evidence="1">
    <location>
        <begin position="1"/>
        <end position="32"/>
    </location>
</feature>